<gene>
    <name evidence="2" type="ORF">H0B56_06415</name>
</gene>
<keyword evidence="3" id="KW-1185">Reference proteome</keyword>
<name>A0A838A5W0_9PSEU</name>
<reference evidence="2 3" key="1">
    <citation type="submission" date="2020-07" db="EMBL/GenBank/DDBJ databases">
        <title>Genome of Haloechinothrix sp.</title>
        <authorList>
            <person name="Tang S.-K."/>
            <person name="Yang L."/>
            <person name="Zhu W.-Y."/>
        </authorList>
    </citation>
    <scope>NUCLEOTIDE SEQUENCE [LARGE SCALE GENOMIC DNA]</scope>
    <source>
        <strain evidence="2 3">YIM 98757</strain>
    </source>
</reference>
<protein>
    <submittedName>
        <fullName evidence="2">Uncharacterized protein</fullName>
    </submittedName>
</protein>
<evidence type="ECO:0000313" key="2">
    <source>
        <dbReference type="EMBL" id="MBA0125170.1"/>
    </source>
</evidence>
<feature type="region of interest" description="Disordered" evidence="1">
    <location>
        <begin position="1"/>
        <end position="62"/>
    </location>
</feature>
<feature type="compositionally biased region" description="Polar residues" evidence="1">
    <location>
        <begin position="52"/>
        <end position="62"/>
    </location>
</feature>
<feature type="compositionally biased region" description="Basic and acidic residues" evidence="1">
    <location>
        <begin position="31"/>
        <end position="47"/>
    </location>
</feature>
<proteinExistence type="predicted"/>
<comment type="caution">
    <text evidence="2">The sequence shown here is derived from an EMBL/GenBank/DDBJ whole genome shotgun (WGS) entry which is preliminary data.</text>
</comment>
<dbReference type="Proteomes" id="UP000582974">
    <property type="component" value="Unassembled WGS sequence"/>
</dbReference>
<evidence type="ECO:0000256" key="1">
    <source>
        <dbReference type="SAM" id="MobiDB-lite"/>
    </source>
</evidence>
<sequence length="62" mass="6640">MCRSRTAGQLTGPDERHLWGDQSAESAESAGAERDFGAEEQAVRVADEESASGRTSARQSSR</sequence>
<evidence type="ECO:0000313" key="3">
    <source>
        <dbReference type="Proteomes" id="UP000582974"/>
    </source>
</evidence>
<dbReference type="RefSeq" id="WP_180891999.1">
    <property type="nucleotide sequence ID" value="NZ_JACCKD010000002.1"/>
</dbReference>
<dbReference type="AlphaFoldDB" id="A0A838A5W0"/>
<dbReference type="EMBL" id="JACCKD010000002">
    <property type="protein sequence ID" value="MBA0125170.1"/>
    <property type="molecule type" value="Genomic_DNA"/>
</dbReference>
<accession>A0A838A5W0</accession>
<organism evidence="2 3">
    <name type="scientific">Haloechinothrix aidingensis</name>
    <dbReference type="NCBI Taxonomy" id="2752311"/>
    <lineage>
        <taxon>Bacteria</taxon>
        <taxon>Bacillati</taxon>
        <taxon>Actinomycetota</taxon>
        <taxon>Actinomycetes</taxon>
        <taxon>Pseudonocardiales</taxon>
        <taxon>Pseudonocardiaceae</taxon>
        <taxon>Haloechinothrix</taxon>
    </lineage>
</organism>